<evidence type="ECO:0000313" key="3">
    <source>
        <dbReference type="Proteomes" id="UP000292424"/>
    </source>
</evidence>
<proteinExistence type="predicted"/>
<dbReference type="AlphaFoldDB" id="A0A5P2G7Q8"/>
<evidence type="ECO:0000313" key="2">
    <source>
        <dbReference type="EMBL" id="QES87551.1"/>
    </source>
</evidence>
<keyword evidence="3" id="KW-1185">Reference proteome</keyword>
<protein>
    <submittedName>
        <fullName evidence="2">Uncharacterized protein</fullName>
    </submittedName>
</protein>
<accession>A0A5P2G7Q8</accession>
<sequence length="200" mass="22252">MMKYILTFLSLCLMANFVTAQSSKIVYLKSDDTKVPVYFDTAAVSREFSPLILVDGRDVKKEMFNTIPTDSIESVNVISKNDTIIDNQVYKGVIRISLKEGAKKYLKTSGSLLTLIKDSLQLNPSKVICTVDGKLVTTQFKDYLVNIDRIGKITILPYNNVTVNKEDNTLLVRINTKTITDIQGFIGENGPSTTAVKSLK</sequence>
<keyword evidence="1" id="KW-0732">Signal</keyword>
<gene>
    <name evidence="2" type="ORF">E0W69_002335</name>
</gene>
<evidence type="ECO:0000256" key="1">
    <source>
        <dbReference type="SAM" id="SignalP"/>
    </source>
</evidence>
<reference evidence="2 3" key="1">
    <citation type="submission" date="2019-09" db="EMBL/GenBank/DDBJ databases">
        <title>Complete genome sequence of Arachidicoccus sp. B3-10 isolated from apple orchard soil.</title>
        <authorList>
            <person name="Kim H.S."/>
            <person name="Han K.-I."/>
            <person name="Suh M.K."/>
            <person name="Lee K.C."/>
            <person name="Eom M.K."/>
            <person name="Kim J.-S."/>
            <person name="Kang S.W."/>
            <person name="Sin Y."/>
            <person name="Lee J.-S."/>
        </authorList>
    </citation>
    <scope>NUCLEOTIDE SEQUENCE [LARGE SCALE GENOMIC DNA]</scope>
    <source>
        <strain evidence="2 3">B3-10</strain>
    </source>
</reference>
<dbReference type="KEGG" id="arac:E0W69_002335"/>
<dbReference type="EMBL" id="CP044016">
    <property type="protein sequence ID" value="QES87551.1"/>
    <property type="molecule type" value="Genomic_DNA"/>
</dbReference>
<dbReference type="Proteomes" id="UP000292424">
    <property type="component" value="Chromosome"/>
</dbReference>
<feature type="signal peptide" evidence="1">
    <location>
        <begin position="1"/>
        <end position="20"/>
    </location>
</feature>
<name>A0A5P2G7Q8_9BACT</name>
<organism evidence="2 3">
    <name type="scientific">Rhizosphaericola mali</name>
    <dbReference type="NCBI Taxonomy" id="2545455"/>
    <lineage>
        <taxon>Bacteria</taxon>
        <taxon>Pseudomonadati</taxon>
        <taxon>Bacteroidota</taxon>
        <taxon>Chitinophagia</taxon>
        <taxon>Chitinophagales</taxon>
        <taxon>Chitinophagaceae</taxon>
        <taxon>Rhizosphaericola</taxon>
    </lineage>
</organism>
<feature type="chain" id="PRO_5024438867" evidence="1">
    <location>
        <begin position="21"/>
        <end position="200"/>
    </location>
</feature>